<dbReference type="InterPro" id="IPR031841">
    <property type="entry name" value="Endopep_inhib"/>
</dbReference>
<evidence type="ECO:0000313" key="1">
    <source>
        <dbReference type="EMBL" id="PUA39405.1"/>
    </source>
</evidence>
<proteinExistence type="predicted"/>
<gene>
    <name evidence="1" type="ORF">C8Z91_08220</name>
</gene>
<comment type="caution">
    <text evidence="1">The sequence shown here is derived from an EMBL/GenBank/DDBJ whole genome shotgun (WGS) entry which is preliminary data.</text>
</comment>
<dbReference type="Gene3D" id="3.10.450.420">
    <property type="match status" value="1"/>
</dbReference>
<dbReference type="Pfam" id="PF16800">
    <property type="entry name" value="Endopep_inhib"/>
    <property type="match status" value="1"/>
</dbReference>
<dbReference type="InterPro" id="IPR053749">
    <property type="entry name" value="TA_system-associated_sf"/>
</dbReference>
<dbReference type="EMBL" id="PYHP01000022">
    <property type="protein sequence ID" value="PUA39405.1"/>
    <property type="molecule type" value="Genomic_DNA"/>
</dbReference>
<name>A0A2T6G5H8_9BACL</name>
<evidence type="ECO:0000313" key="2">
    <source>
        <dbReference type="Proteomes" id="UP000244184"/>
    </source>
</evidence>
<sequence length="217" mass="24868">MFIRNPMSAAKLKLRRLDTLRRYNMLVKRIILLFFVLFLSSSYNSQGLQSERIPQAESASAEAAAIPPLDEKKAVELYEQALSEFIEFWYGDLGCEDEQLERSMIVDGKLYHQFCSKMDSMEKIKTKLGNVFSDVMVEYLIQSHGVTTINGKLVFKESDIGRMGDWERATAALVADLGNRRVFTLLIPIYDEPEESGFSDIVECVYEHSSWKLNMIP</sequence>
<dbReference type="Proteomes" id="UP000244184">
    <property type="component" value="Unassembled WGS sequence"/>
</dbReference>
<protein>
    <submittedName>
        <fullName evidence="1">Uncharacterized protein</fullName>
    </submittedName>
</protein>
<reference evidence="1 2" key="1">
    <citation type="submission" date="2018-03" db="EMBL/GenBank/DDBJ databases">
        <title>Genome sequence of Paenibacillus elgii strain AC13 an antimicrobial compound producing bacteria.</title>
        <authorList>
            <person name="Kurokawa A.S."/>
            <person name="Araujo J.F."/>
            <person name="Costa R.A."/>
            <person name="Ortega D.B."/>
            <person name="Pires A.S."/>
            <person name="Pappas G.J.Jr."/>
            <person name="Franco O.L."/>
            <person name="Barreto C."/>
            <person name="Magalhaes B.S."/>
            <person name="Kruger R.H."/>
        </authorList>
    </citation>
    <scope>NUCLEOTIDE SEQUENCE [LARGE SCALE GENOMIC DNA]</scope>
    <source>
        <strain evidence="1 2">AC13</strain>
    </source>
</reference>
<accession>A0A2T6G5H8</accession>
<dbReference type="AlphaFoldDB" id="A0A2T6G5H8"/>
<organism evidence="1 2">
    <name type="scientific">Paenibacillus elgii</name>
    <dbReference type="NCBI Taxonomy" id="189691"/>
    <lineage>
        <taxon>Bacteria</taxon>
        <taxon>Bacillati</taxon>
        <taxon>Bacillota</taxon>
        <taxon>Bacilli</taxon>
        <taxon>Bacillales</taxon>
        <taxon>Paenibacillaceae</taxon>
        <taxon>Paenibacillus</taxon>
    </lineage>
</organism>